<keyword evidence="1" id="KW-0732">Signal</keyword>
<evidence type="ECO:0000313" key="3">
    <source>
        <dbReference type="Proteomes" id="UP000319663"/>
    </source>
</evidence>
<keyword evidence="3" id="KW-1185">Reference proteome</keyword>
<evidence type="ECO:0008006" key="4">
    <source>
        <dbReference type="Google" id="ProtNLM"/>
    </source>
</evidence>
<dbReference type="PANTHER" id="PTHR39219">
    <property type="entry name" value="ER MEMBRANE PROTEIN COMPLEX SUBUNIT 10"/>
    <property type="match status" value="1"/>
</dbReference>
<evidence type="ECO:0000313" key="2">
    <source>
        <dbReference type="EMBL" id="TQB68023.1"/>
    </source>
</evidence>
<accession>A0A507QJP1</accession>
<dbReference type="Proteomes" id="UP000319663">
    <property type="component" value="Unassembled WGS sequence"/>
</dbReference>
<feature type="chain" id="PRO_5021421397" description="ER membrane protein complex subunit 10" evidence="1">
    <location>
        <begin position="23"/>
        <end position="211"/>
    </location>
</feature>
<gene>
    <name evidence="2" type="ORF">MPDQ_004176</name>
</gene>
<feature type="signal peptide" evidence="1">
    <location>
        <begin position="1"/>
        <end position="22"/>
    </location>
</feature>
<dbReference type="AlphaFoldDB" id="A0A507QJP1"/>
<sequence>MRRPSAVLYVIFSLIVWTAADSSSSALPATADILYWPLASPQPSILSRVSYDPASLKSSILSYTPPQNAVGAEQSKVDYHTDDLVRIGLFTSTPANPRQWVGSLTSLSALTSNRDQKPTLQLHLGPNNQIYHASLSLSSSNNDITSSTWDLNLELISNEAGPRPYLNRPVVVSPDGTGTEEVAEKTFFQKYWWVILVVTFLATAGGGERQQ</sequence>
<evidence type="ECO:0000256" key="1">
    <source>
        <dbReference type="SAM" id="SignalP"/>
    </source>
</evidence>
<reference evidence="2 3" key="1">
    <citation type="submission" date="2019-06" db="EMBL/GenBank/DDBJ databases">
        <title>Wine fermentation using esterase from Monascus purpureus.</title>
        <authorList>
            <person name="Geng C."/>
            <person name="Zhang Y."/>
        </authorList>
    </citation>
    <scope>NUCLEOTIDE SEQUENCE [LARGE SCALE GENOMIC DNA]</scope>
    <source>
        <strain evidence="2">HQ1</strain>
    </source>
</reference>
<protein>
    <recommendedName>
        <fullName evidence="4">ER membrane protein complex subunit 10</fullName>
    </recommendedName>
</protein>
<dbReference type="EMBL" id="VIFY01000264">
    <property type="protein sequence ID" value="TQB68023.1"/>
    <property type="molecule type" value="Genomic_DNA"/>
</dbReference>
<organism evidence="2 3">
    <name type="scientific">Monascus purpureus</name>
    <name type="common">Red mold</name>
    <name type="synonym">Monascus anka</name>
    <dbReference type="NCBI Taxonomy" id="5098"/>
    <lineage>
        <taxon>Eukaryota</taxon>
        <taxon>Fungi</taxon>
        <taxon>Dikarya</taxon>
        <taxon>Ascomycota</taxon>
        <taxon>Pezizomycotina</taxon>
        <taxon>Eurotiomycetes</taxon>
        <taxon>Eurotiomycetidae</taxon>
        <taxon>Eurotiales</taxon>
        <taxon>Aspergillaceae</taxon>
        <taxon>Monascus</taxon>
    </lineage>
</organism>
<dbReference type="Pfam" id="PF21203">
    <property type="entry name" value="ECM10"/>
    <property type="match status" value="1"/>
</dbReference>
<comment type="caution">
    <text evidence="2">The sequence shown here is derived from an EMBL/GenBank/DDBJ whole genome shotgun (WGS) entry which is preliminary data.</text>
</comment>
<proteinExistence type="predicted"/>
<dbReference type="PANTHER" id="PTHR39219:SF1">
    <property type="entry name" value="ER MEMBRANE PROTEIN COMPLEX SUBUNIT 10"/>
    <property type="match status" value="1"/>
</dbReference>
<name>A0A507QJP1_MONPU</name>